<dbReference type="Pfam" id="PF02096">
    <property type="entry name" value="60KD_IMP"/>
    <property type="match status" value="1"/>
</dbReference>
<dbReference type="PANTHER" id="PTHR12428">
    <property type="entry name" value="OXA1"/>
    <property type="match status" value="1"/>
</dbReference>
<keyword evidence="9" id="KW-1185">Reference proteome</keyword>
<evidence type="ECO:0000256" key="6">
    <source>
        <dbReference type="SAM" id="Phobius"/>
    </source>
</evidence>
<dbReference type="GO" id="GO:0032979">
    <property type="term" value="P:protein insertion into mitochondrial inner membrane from matrix"/>
    <property type="evidence" value="ECO:0007669"/>
    <property type="project" value="TreeGrafter"/>
</dbReference>
<dbReference type="GO" id="GO:0033617">
    <property type="term" value="P:mitochondrial respiratory chain complex IV assembly"/>
    <property type="evidence" value="ECO:0007669"/>
    <property type="project" value="TreeGrafter"/>
</dbReference>
<dbReference type="InterPro" id="IPR028055">
    <property type="entry name" value="YidC/Oxa/ALB_C"/>
</dbReference>
<evidence type="ECO:0000313" key="9">
    <source>
        <dbReference type="Proteomes" id="UP001367676"/>
    </source>
</evidence>
<comment type="caution">
    <text evidence="8">The sequence shown here is derived from an EMBL/GenBank/DDBJ whole genome shotgun (WGS) entry which is preliminary data.</text>
</comment>
<keyword evidence="4 6" id="KW-0472">Membrane</keyword>
<gene>
    <name evidence="8" type="ORF">V9T40_007307</name>
</gene>
<keyword evidence="2 5" id="KW-0812">Transmembrane</keyword>
<feature type="domain" description="Membrane insertase YidC/Oxa/ALB C-terminal" evidence="7">
    <location>
        <begin position="98"/>
        <end position="316"/>
    </location>
</feature>
<evidence type="ECO:0000259" key="7">
    <source>
        <dbReference type="Pfam" id="PF02096"/>
    </source>
</evidence>
<evidence type="ECO:0000313" key="8">
    <source>
        <dbReference type="EMBL" id="KAK7605449.1"/>
    </source>
</evidence>
<evidence type="ECO:0000256" key="3">
    <source>
        <dbReference type="ARBA" id="ARBA00022989"/>
    </source>
</evidence>
<dbReference type="Proteomes" id="UP001367676">
    <property type="component" value="Unassembled WGS sequence"/>
</dbReference>
<dbReference type="GO" id="GO:0032977">
    <property type="term" value="F:membrane insertase activity"/>
    <property type="evidence" value="ECO:0007669"/>
    <property type="project" value="InterPro"/>
</dbReference>
<comment type="subcellular location">
    <subcellularLocation>
        <location evidence="1 5">Membrane</location>
        <topology evidence="1 5">Multi-pass membrane protein</topology>
    </subcellularLocation>
</comment>
<name>A0AAN9YBH8_9HEMI</name>
<evidence type="ECO:0000256" key="5">
    <source>
        <dbReference type="RuleBase" id="RU003945"/>
    </source>
</evidence>
<protein>
    <recommendedName>
        <fullName evidence="7">Membrane insertase YidC/Oxa/ALB C-terminal domain-containing protein</fullName>
    </recommendedName>
</protein>
<feature type="transmembrane region" description="Helical" evidence="6">
    <location>
        <begin position="298"/>
        <end position="317"/>
    </location>
</feature>
<dbReference type="CDD" id="cd20069">
    <property type="entry name" value="5TM_Oxa1-like"/>
    <property type="match status" value="1"/>
</dbReference>
<feature type="transmembrane region" description="Helical" evidence="6">
    <location>
        <begin position="188"/>
        <end position="205"/>
    </location>
</feature>
<dbReference type="GO" id="GO:0005743">
    <property type="term" value="C:mitochondrial inner membrane"/>
    <property type="evidence" value="ECO:0007669"/>
    <property type="project" value="TreeGrafter"/>
</dbReference>
<evidence type="ECO:0000256" key="4">
    <source>
        <dbReference type="ARBA" id="ARBA00023136"/>
    </source>
</evidence>
<feature type="transmembrane region" description="Helical" evidence="6">
    <location>
        <begin position="272"/>
        <end position="292"/>
    </location>
</feature>
<dbReference type="InterPro" id="IPR001708">
    <property type="entry name" value="YidC/ALB3/OXA1/COX18"/>
</dbReference>
<feature type="transmembrane region" description="Helical" evidence="6">
    <location>
        <begin position="96"/>
        <end position="118"/>
    </location>
</feature>
<dbReference type="AlphaFoldDB" id="A0AAN9YBH8"/>
<feature type="transmembrane region" description="Helical" evidence="6">
    <location>
        <begin position="244"/>
        <end position="260"/>
    </location>
</feature>
<comment type="similarity">
    <text evidence="5">Belongs to the OXA1/ALB3/YidC family.</text>
</comment>
<keyword evidence="3 6" id="KW-1133">Transmembrane helix</keyword>
<organism evidence="8 9">
    <name type="scientific">Parthenolecanium corni</name>
    <dbReference type="NCBI Taxonomy" id="536013"/>
    <lineage>
        <taxon>Eukaryota</taxon>
        <taxon>Metazoa</taxon>
        <taxon>Ecdysozoa</taxon>
        <taxon>Arthropoda</taxon>
        <taxon>Hexapoda</taxon>
        <taxon>Insecta</taxon>
        <taxon>Pterygota</taxon>
        <taxon>Neoptera</taxon>
        <taxon>Paraneoptera</taxon>
        <taxon>Hemiptera</taxon>
        <taxon>Sternorrhyncha</taxon>
        <taxon>Coccoidea</taxon>
        <taxon>Coccidae</taxon>
        <taxon>Parthenolecanium</taxon>
    </lineage>
</organism>
<reference evidence="8 9" key="1">
    <citation type="submission" date="2024-03" db="EMBL/GenBank/DDBJ databases">
        <title>Adaptation during the transition from Ophiocordyceps entomopathogen to insect associate is accompanied by gene loss and intensified selection.</title>
        <authorList>
            <person name="Ward C.M."/>
            <person name="Onetto C.A."/>
            <person name="Borneman A.R."/>
        </authorList>
    </citation>
    <scope>NUCLEOTIDE SEQUENCE [LARGE SCALE GENOMIC DNA]</scope>
    <source>
        <strain evidence="8">AWRI1</strain>
        <tissue evidence="8">Single Adult Female</tissue>
    </source>
</reference>
<evidence type="ECO:0000256" key="2">
    <source>
        <dbReference type="ARBA" id="ARBA00022692"/>
    </source>
</evidence>
<accession>A0AAN9YBH8</accession>
<dbReference type="EMBL" id="JBBCAQ010000002">
    <property type="protein sequence ID" value="KAK7605449.1"/>
    <property type="molecule type" value="Genomic_DNA"/>
</dbReference>
<proteinExistence type="inferred from homology"/>
<evidence type="ECO:0000256" key="1">
    <source>
        <dbReference type="ARBA" id="ARBA00004141"/>
    </source>
</evidence>
<dbReference type="PANTHER" id="PTHR12428:SF65">
    <property type="entry name" value="CYTOCHROME C OXIDASE ASSEMBLY PROTEIN COX18, MITOCHONDRIAL"/>
    <property type="match status" value="1"/>
</dbReference>
<sequence>MRTFAQTLPLRLPKILSQGTRRNLHHLSPTTALRKESSRLLRPHPVAPFTGTCSRCFSESIFKSPVAAATSDRLTQNEVVYAVQEKLIAFHDVSGLPWWAVIITSTVAIRSLLIFPLAAHQQYVIARIANMQKEMDTTVKDEVTKSVAKLAAENKLDEKATHRCYRRQMNDRRVELYRKYNCNPLKNLVLVFIQMPVWVTMSAAIRNINSMLPVQNGVAVQAYLEMKASGFSVLKDLTVPDSTYLLPVAVVITNLIIIQLNEMSGLHRRNIFRNALIMLFRIFSVASLPFIVHAPKCIILYWLTSSLFGLFQNILFIHPKTRKMLRIPHHSTLRKDPFAHIKNRFKSIYYFFKY</sequence>